<protein>
    <submittedName>
        <fullName evidence="2">Uncharacterized protein</fullName>
    </submittedName>
</protein>
<name>A0A482VMM4_ASBVE</name>
<feature type="signal peptide" evidence="1">
    <location>
        <begin position="1"/>
        <end position="17"/>
    </location>
</feature>
<dbReference type="EMBL" id="QDEB01086703">
    <property type="protein sequence ID" value="RZC33699.1"/>
    <property type="molecule type" value="Genomic_DNA"/>
</dbReference>
<proteinExistence type="predicted"/>
<accession>A0A482VMM4</accession>
<reference evidence="2 3" key="1">
    <citation type="submission" date="2017-03" db="EMBL/GenBank/DDBJ databases">
        <title>Genome of the blue death feigning beetle - Asbolus verrucosus.</title>
        <authorList>
            <person name="Rider S.D."/>
        </authorList>
    </citation>
    <scope>NUCLEOTIDE SEQUENCE [LARGE SCALE GENOMIC DNA]</scope>
    <source>
        <strain evidence="2">Butters</strain>
        <tissue evidence="2">Head and leg muscle</tissue>
    </source>
</reference>
<organism evidence="2 3">
    <name type="scientific">Asbolus verrucosus</name>
    <name type="common">Desert ironclad beetle</name>
    <dbReference type="NCBI Taxonomy" id="1661398"/>
    <lineage>
        <taxon>Eukaryota</taxon>
        <taxon>Metazoa</taxon>
        <taxon>Ecdysozoa</taxon>
        <taxon>Arthropoda</taxon>
        <taxon>Hexapoda</taxon>
        <taxon>Insecta</taxon>
        <taxon>Pterygota</taxon>
        <taxon>Neoptera</taxon>
        <taxon>Endopterygota</taxon>
        <taxon>Coleoptera</taxon>
        <taxon>Polyphaga</taxon>
        <taxon>Cucujiformia</taxon>
        <taxon>Tenebrionidae</taxon>
        <taxon>Pimeliinae</taxon>
        <taxon>Asbolus</taxon>
    </lineage>
</organism>
<feature type="chain" id="PRO_5019828033" evidence="1">
    <location>
        <begin position="18"/>
        <end position="145"/>
    </location>
</feature>
<dbReference type="AlphaFoldDB" id="A0A482VMM4"/>
<evidence type="ECO:0000313" key="3">
    <source>
        <dbReference type="Proteomes" id="UP000292052"/>
    </source>
</evidence>
<gene>
    <name evidence="2" type="ORF">BDFB_014177</name>
</gene>
<evidence type="ECO:0000313" key="2">
    <source>
        <dbReference type="EMBL" id="RZC33699.1"/>
    </source>
</evidence>
<comment type="caution">
    <text evidence="2">The sequence shown here is derived from an EMBL/GenBank/DDBJ whole genome shotgun (WGS) entry which is preliminary data.</text>
</comment>
<evidence type="ECO:0000256" key="1">
    <source>
        <dbReference type="SAM" id="SignalP"/>
    </source>
</evidence>
<dbReference type="Proteomes" id="UP000292052">
    <property type="component" value="Unassembled WGS sequence"/>
</dbReference>
<dbReference type="OrthoDB" id="10596106at2759"/>
<keyword evidence="3" id="KW-1185">Reference proteome</keyword>
<keyword evidence="1" id="KW-0732">Signal</keyword>
<sequence>MSAKLFAFFAFLAAVNASAIVFPETEISKVPVAKLSIVGPSGNITKEESVPVLTSKQATILETPVLHYAGLPLLLKTKPVVKHQEVSVVHPVVVHPQLPLVHPELPLVHPVVHNPLLVPTSEYHVLSTHPNVFKTVFSHGVYYTV</sequence>